<protein>
    <submittedName>
        <fullName evidence="5">BlaI/MecI/CopY family transcriptional regulator</fullName>
    </submittedName>
</protein>
<evidence type="ECO:0000313" key="5">
    <source>
        <dbReference type="EMBL" id="HGY54686.1"/>
    </source>
</evidence>
<dbReference type="GO" id="GO:0003677">
    <property type="term" value="F:DNA binding"/>
    <property type="evidence" value="ECO:0007669"/>
    <property type="project" value="UniProtKB-KW"/>
</dbReference>
<dbReference type="PIRSF" id="PIRSF019455">
    <property type="entry name" value="CopR_AtkY"/>
    <property type="match status" value="1"/>
</dbReference>
<comment type="caution">
    <text evidence="5">The sequence shown here is derived from an EMBL/GenBank/DDBJ whole genome shotgun (WGS) entry which is preliminary data.</text>
</comment>
<dbReference type="GO" id="GO:0045892">
    <property type="term" value="P:negative regulation of DNA-templated transcription"/>
    <property type="evidence" value="ECO:0007669"/>
    <property type="project" value="InterPro"/>
</dbReference>
<organism evidence="5">
    <name type="scientific">Caldithrix abyssi</name>
    <dbReference type="NCBI Taxonomy" id="187145"/>
    <lineage>
        <taxon>Bacteria</taxon>
        <taxon>Pseudomonadati</taxon>
        <taxon>Calditrichota</taxon>
        <taxon>Calditrichia</taxon>
        <taxon>Calditrichales</taxon>
        <taxon>Calditrichaceae</taxon>
        <taxon>Caldithrix</taxon>
    </lineage>
</organism>
<dbReference type="Proteomes" id="UP000885779">
    <property type="component" value="Unassembled WGS sequence"/>
</dbReference>
<evidence type="ECO:0000256" key="1">
    <source>
        <dbReference type="ARBA" id="ARBA00011046"/>
    </source>
</evidence>
<gene>
    <name evidence="5" type="ORF">ENK44_03200</name>
</gene>
<keyword evidence="4" id="KW-0804">Transcription</keyword>
<dbReference type="InterPro" id="IPR036388">
    <property type="entry name" value="WH-like_DNA-bd_sf"/>
</dbReference>
<dbReference type="Gene3D" id="1.10.4040.10">
    <property type="entry name" value="Penicillinase repressor domain"/>
    <property type="match status" value="1"/>
</dbReference>
<accession>A0A7V4TYE0</accession>
<dbReference type="Gene3D" id="1.10.10.10">
    <property type="entry name" value="Winged helix-like DNA-binding domain superfamily/Winged helix DNA-binding domain"/>
    <property type="match status" value="1"/>
</dbReference>
<name>A0A7V4TYE0_CALAY</name>
<dbReference type="Pfam" id="PF03965">
    <property type="entry name" value="Penicillinase_R"/>
    <property type="match status" value="1"/>
</dbReference>
<sequence length="128" mass="14599">MKKPKHLTALEWEIMNVIWQSDRFPVTVRQVLERAYPDGEKAYTTVQTIMNNLTEKGLLAREKIGPVNVYKPILSAGTAQKRETDRFVDKVFNGSFFSLANFLLSSGKLSPDELDQLKNILEKNKKGN</sequence>
<dbReference type="EMBL" id="DRQG01000026">
    <property type="protein sequence ID" value="HGY54686.1"/>
    <property type="molecule type" value="Genomic_DNA"/>
</dbReference>
<dbReference type="InterPro" id="IPR005650">
    <property type="entry name" value="BlaI_family"/>
</dbReference>
<evidence type="ECO:0000256" key="2">
    <source>
        <dbReference type="ARBA" id="ARBA00023015"/>
    </source>
</evidence>
<comment type="similarity">
    <text evidence="1">Belongs to the BlaI transcriptional regulatory family.</text>
</comment>
<proteinExistence type="inferred from homology"/>
<keyword evidence="2" id="KW-0805">Transcription regulation</keyword>
<dbReference type="SUPFAM" id="SSF46785">
    <property type="entry name" value="Winged helix' DNA-binding domain"/>
    <property type="match status" value="1"/>
</dbReference>
<dbReference type="InterPro" id="IPR036390">
    <property type="entry name" value="WH_DNA-bd_sf"/>
</dbReference>
<reference evidence="5" key="1">
    <citation type="journal article" date="2020" name="mSystems">
        <title>Genome- and Community-Level Interaction Insights into Carbon Utilization and Element Cycling Functions of Hydrothermarchaeota in Hydrothermal Sediment.</title>
        <authorList>
            <person name="Zhou Z."/>
            <person name="Liu Y."/>
            <person name="Xu W."/>
            <person name="Pan J."/>
            <person name="Luo Z.H."/>
            <person name="Li M."/>
        </authorList>
    </citation>
    <scope>NUCLEOTIDE SEQUENCE [LARGE SCALE GENOMIC DNA]</scope>
    <source>
        <strain evidence="5">HyVt-577</strain>
    </source>
</reference>
<evidence type="ECO:0000256" key="3">
    <source>
        <dbReference type="ARBA" id="ARBA00023125"/>
    </source>
</evidence>
<evidence type="ECO:0000256" key="4">
    <source>
        <dbReference type="ARBA" id="ARBA00023163"/>
    </source>
</evidence>
<dbReference type="AlphaFoldDB" id="A0A7V4TYE0"/>
<keyword evidence="3" id="KW-0238">DNA-binding</keyword>